<accession>A0ABW8SXP8</accession>
<dbReference type="Pfam" id="PF13372">
    <property type="entry name" value="Alginate_exp"/>
    <property type="match status" value="1"/>
</dbReference>
<feature type="domain" description="Alginate export" evidence="1">
    <location>
        <begin position="23"/>
        <end position="404"/>
    </location>
</feature>
<dbReference type="EMBL" id="JBEWZG010000001">
    <property type="protein sequence ID" value="MFL0205641.1"/>
    <property type="molecule type" value="Genomic_DNA"/>
</dbReference>
<evidence type="ECO:0000259" key="1">
    <source>
        <dbReference type="Pfam" id="PF13372"/>
    </source>
</evidence>
<organism evidence="2 3">
    <name type="scientific">Aquirufa novilacunae</name>
    <dbReference type="NCBI Taxonomy" id="3139305"/>
    <lineage>
        <taxon>Bacteria</taxon>
        <taxon>Pseudomonadati</taxon>
        <taxon>Bacteroidota</taxon>
        <taxon>Cytophagia</taxon>
        <taxon>Cytophagales</taxon>
        <taxon>Flectobacillaceae</taxon>
        <taxon>Aquirufa</taxon>
    </lineage>
</organism>
<sequence>MADSLKKEKTDYLKEIPFVGHSRISFGGEWREQYQSYTHFNFGEVPADFVTKSPYQLMHRVMLHANVELPHRIRVFAQLNNTARFWNPNPLTGQLDQDLLSLHQFLVDIPLSNSLKLRVGKQEYSFGLERFIATREGPNTRTPYYGVNLKYQRKNLQWDAFVSHPIRIKPGVFDDGPTDEILSGFYGNYRYQKRHFLEPYYLYFESDLREYLFKKGLEKRHTLGFRAFSGIGPVNYDIEIAHQSGEFRDLAIDAFMGVWDFNVALKKALYVGFSGNYVPGDKSNKDGQLNTFNTLFARPPFGQTVALNITNTWNFSPYIRYQDLKHWLVTGRASFVSRQSTEDGIFTPNMTPARPILGKNQSSVAEPICNIYALDAQYFPTKHFSFQLELGYCDAGSYLQESGSGQNVHYYALRNVYRF</sequence>
<proteinExistence type="predicted"/>
<protein>
    <submittedName>
        <fullName evidence="2">Alginate export family protein</fullName>
    </submittedName>
</protein>
<dbReference type="InterPro" id="IPR025388">
    <property type="entry name" value="Alginate_export_dom"/>
</dbReference>
<name>A0ABW8SXP8_9BACT</name>
<dbReference type="InterPro" id="IPR053728">
    <property type="entry name" value="Alginate_Permeability_Chnl"/>
</dbReference>
<dbReference type="Proteomes" id="UP001623559">
    <property type="component" value="Unassembled WGS sequence"/>
</dbReference>
<dbReference type="RefSeq" id="WP_406777230.1">
    <property type="nucleotide sequence ID" value="NZ_JBEWZG010000001.1"/>
</dbReference>
<evidence type="ECO:0000313" key="2">
    <source>
        <dbReference type="EMBL" id="MFL0205641.1"/>
    </source>
</evidence>
<comment type="caution">
    <text evidence="2">The sequence shown here is derived from an EMBL/GenBank/DDBJ whole genome shotgun (WGS) entry which is preliminary data.</text>
</comment>
<gene>
    <name evidence="2" type="ORF">V7S74_02705</name>
</gene>
<reference evidence="2 3" key="1">
    <citation type="submission" date="2024-07" db="EMBL/GenBank/DDBJ databases">
        <authorList>
            <person name="Pitt A."/>
            <person name="Hahn M.W."/>
        </authorList>
    </citation>
    <scope>NUCLEOTIDE SEQUENCE [LARGE SCALE GENOMIC DNA]</scope>
    <source>
        <strain evidence="2 3">2-AUSEE-184A6</strain>
    </source>
</reference>
<evidence type="ECO:0000313" key="3">
    <source>
        <dbReference type="Proteomes" id="UP001623559"/>
    </source>
</evidence>
<dbReference type="Gene3D" id="2.40.160.100">
    <property type="match status" value="1"/>
</dbReference>
<dbReference type="SUPFAM" id="SSF56935">
    <property type="entry name" value="Porins"/>
    <property type="match status" value="1"/>
</dbReference>